<protein>
    <submittedName>
        <fullName evidence="2">Uncharacterized protein</fullName>
    </submittedName>
</protein>
<dbReference type="EMBL" id="CVQH01021620">
    <property type="protein sequence ID" value="CRK31111.1"/>
    <property type="molecule type" value="Genomic_DNA"/>
</dbReference>
<evidence type="ECO:0000313" key="3">
    <source>
        <dbReference type="Proteomes" id="UP000044602"/>
    </source>
</evidence>
<feature type="compositionally biased region" description="Basic residues" evidence="1">
    <location>
        <begin position="1"/>
        <end position="12"/>
    </location>
</feature>
<accession>A0A0G4MAE6</accession>
<dbReference type="Proteomes" id="UP000044602">
    <property type="component" value="Unassembled WGS sequence"/>
</dbReference>
<organism evidence="2 3">
    <name type="scientific">Verticillium longisporum</name>
    <name type="common">Verticillium dahliae var. longisporum</name>
    <dbReference type="NCBI Taxonomy" id="100787"/>
    <lineage>
        <taxon>Eukaryota</taxon>
        <taxon>Fungi</taxon>
        <taxon>Dikarya</taxon>
        <taxon>Ascomycota</taxon>
        <taxon>Pezizomycotina</taxon>
        <taxon>Sordariomycetes</taxon>
        <taxon>Hypocreomycetidae</taxon>
        <taxon>Glomerellales</taxon>
        <taxon>Plectosphaerellaceae</taxon>
        <taxon>Verticillium</taxon>
    </lineage>
</organism>
<reference evidence="2 3" key="1">
    <citation type="submission" date="2015-05" db="EMBL/GenBank/DDBJ databases">
        <authorList>
            <person name="Wang D.B."/>
            <person name="Wang M."/>
        </authorList>
    </citation>
    <scope>NUCLEOTIDE SEQUENCE [LARGE SCALE GENOMIC DNA]</scope>
    <source>
        <strain evidence="2">VL1</strain>
    </source>
</reference>
<evidence type="ECO:0000256" key="1">
    <source>
        <dbReference type="SAM" id="MobiDB-lite"/>
    </source>
</evidence>
<feature type="non-terminal residue" evidence="2">
    <location>
        <position position="1"/>
    </location>
</feature>
<gene>
    <name evidence="2" type="ORF">BN1708_018638</name>
</gene>
<sequence>DAGRRARQRAGRRPGAAGAPRTIRRQRDVGCLDPGTRRAACAAALQPRRRGILPALSRDLVRPKPRPHQARAAADARHQEARHGLCATRRRRLPRVHGDACLRCLGPVARGAGRAVLGHEKPQHPC</sequence>
<keyword evidence="3" id="KW-1185">Reference proteome</keyword>
<feature type="region of interest" description="Disordered" evidence="1">
    <location>
        <begin position="1"/>
        <end position="30"/>
    </location>
</feature>
<proteinExistence type="predicted"/>
<name>A0A0G4MAE6_VERLO</name>
<feature type="region of interest" description="Disordered" evidence="1">
    <location>
        <begin position="63"/>
        <end position="82"/>
    </location>
</feature>
<dbReference type="AlphaFoldDB" id="A0A0G4MAE6"/>
<evidence type="ECO:0000313" key="2">
    <source>
        <dbReference type="EMBL" id="CRK31111.1"/>
    </source>
</evidence>